<feature type="region of interest" description="Disordered" evidence="1">
    <location>
        <begin position="53"/>
        <end position="75"/>
    </location>
</feature>
<sequence>MSLNEEIVQPAYHTQIAFERCCLRTGIAVYRIAARFGRDPMTVSRIYNRWVPDSNTERRAGSQRPPITSSQEDRHVTRMTLMHRAAKSRAPSQEIGQDI</sequence>
<reference evidence="2" key="1">
    <citation type="submission" date="2020-08" db="EMBL/GenBank/DDBJ databases">
        <title>Multicomponent nature underlies the extraordinary mechanical properties of spider dragline silk.</title>
        <authorList>
            <person name="Kono N."/>
            <person name="Nakamura H."/>
            <person name="Mori M."/>
            <person name="Yoshida Y."/>
            <person name="Ohtoshi R."/>
            <person name="Malay A.D."/>
            <person name="Moran D.A.P."/>
            <person name="Tomita M."/>
            <person name="Numata K."/>
            <person name="Arakawa K."/>
        </authorList>
    </citation>
    <scope>NUCLEOTIDE SEQUENCE</scope>
</reference>
<comment type="caution">
    <text evidence="2">The sequence shown here is derived from an EMBL/GenBank/DDBJ whole genome shotgun (WGS) entry which is preliminary data.</text>
</comment>
<name>A0A8X6RT97_TRICX</name>
<organism evidence="2 3">
    <name type="scientific">Trichonephila clavipes</name>
    <name type="common">Golden silk orbweaver</name>
    <name type="synonym">Nephila clavipes</name>
    <dbReference type="NCBI Taxonomy" id="2585209"/>
    <lineage>
        <taxon>Eukaryota</taxon>
        <taxon>Metazoa</taxon>
        <taxon>Ecdysozoa</taxon>
        <taxon>Arthropoda</taxon>
        <taxon>Chelicerata</taxon>
        <taxon>Arachnida</taxon>
        <taxon>Araneae</taxon>
        <taxon>Araneomorphae</taxon>
        <taxon>Entelegynae</taxon>
        <taxon>Araneoidea</taxon>
        <taxon>Nephilidae</taxon>
        <taxon>Trichonephila</taxon>
    </lineage>
</organism>
<dbReference type="Proteomes" id="UP000887159">
    <property type="component" value="Unassembled WGS sequence"/>
</dbReference>
<proteinExistence type="predicted"/>
<gene>
    <name evidence="2" type="primary">NCL1_53147</name>
    <name evidence="2" type="ORF">TNCV_2140381</name>
</gene>
<keyword evidence="3" id="KW-1185">Reference proteome</keyword>
<evidence type="ECO:0000313" key="3">
    <source>
        <dbReference type="Proteomes" id="UP000887159"/>
    </source>
</evidence>
<evidence type="ECO:0000313" key="2">
    <source>
        <dbReference type="EMBL" id="GFY00644.1"/>
    </source>
</evidence>
<accession>A0A8X6RT97</accession>
<dbReference type="EMBL" id="BMAU01021221">
    <property type="protein sequence ID" value="GFY00644.1"/>
    <property type="molecule type" value="Genomic_DNA"/>
</dbReference>
<protein>
    <submittedName>
        <fullName evidence="2">HTH_Tnp_Tc3_2 domain-containing protein</fullName>
    </submittedName>
</protein>
<evidence type="ECO:0000256" key="1">
    <source>
        <dbReference type="SAM" id="MobiDB-lite"/>
    </source>
</evidence>
<dbReference type="AlphaFoldDB" id="A0A8X6RT97"/>